<feature type="domain" description="VTC" evidence="1">
    <location>
        <begin position="46"/>
        <end position="268"/>
    </location>
</feature>
<dbReference type="RefSeq" id="WP_083147146.1">
    <property type="nucleotide sequence ID" value="NZ_BAAAHX010000011.1"/>
</dbReference>
<sequence>MNENTLKLQPLTFANQHEAAPASIVPSHWRPINLEELNAQAAMQTRVDRKYIVDAKLAQKVLATLPAQAAVLTMDGKRDFAYDSVYFDNPALQSYRLAAHGRRNRFKIRTRTYCDTGDTFLEVKTEGARAVTVKERIPYQIADRARLNTEGRRYVNEALGDMLECPVTDFEPVLATNYRRTTVFLPEAENNPVNSRMTIDCALTWTPLSELALSPATPFEVGEHYVAEGMVIIETKSSSAPSVADKHLWQAGIRPTKISKFATGMAALNAQLPANKWRRTIRRNIHLSPTEKTRSLHFAA</sequence>
<dbReference type="Gene3D" id="3.20.100.30">
    <property type="entry name" value="VTC, catalytic tunnel domain"/>
    <property type="match status" value="1"/>
</dbReference>
<accession>A0A7H2BKU0</accession>
<dbReference type="Proteomes" id="UP000516421">
    <property type="component" value="Chromosome"/>
</dbReference>
<dbReference type="KEGG" id="rama:IDM48_02290"/>
<dbReference type="EMBL" id="CP061538">
    <property type="protein sequence ID" value="QNV40286.1"/>
    <property type="molecule type" value="Genomic_DNA"/>
</dbReference>
<name>A0A7H2BKU0_9MICC</name>
<organism evidence="2 3">
    <name type="scientific">Rothia amarae</name>
    <dbReference type="NCBI Taxonomy" id="169480"/>
    <lineage>
        <taxon>Bacteria</taxon>
        <taxon>Bacillati</taxon>
        <taxon>Actinomycetota</taxon>
        <taxon>Actinomycetes</taxon>
        <taxon>Micrococcales</taxon>
        <taxon>Micrococcaceae</taxon>
        <taxon>Rothia</taxon>
    </lineage>
</organism>
<dbReference type="GO" id="GO:0006799">
    <property type="term" value="P:polyphosphate biosynthetic process"/>
    <property type="evidence" value="ECO:0007669"/>
    <property type="project" value="UniProtKB-ARBA"/>
</dbReference>
<proteinExistence type="predicted"/>
<dbReference type="AlphaFoldDB" id="A0A7H2BKU0"/>
<gene>
    <name evidence="2" type="ORF">IDM48_02290</name>
</gene>
<evidence type="ECO:0000259" key="1">
    <source>
        <dbReference type="Pfam" id="PF09359"/>
    </source>
</evidence>
<reference evidence="2 3" key="1">
    <citation type="submission" date="2020-09" db="EMBL/GenBank/DDBJ databases">
        <title>Investigation of environmental microbe.</title>
        <authorList>
            <person name="Ou Y."/>
            <person name="Kang Q."/>
        </authorList>
    </citation>
    <scope>NUCLEOTIDE SEQUENCE [LARGE SCALE GENOMIC DNA]</scope>
    <source>
        <strain evidence="2 3">KJZ-9</strain>
    </source>
</reference>
<dbReference type="Pfam" id="PF09359">
    <property type="entry name" value="VTC"/>
    <property type="match status" value="1"/>
</dbReference>
<keyword evidence="3" id="KW-1185">Reference proteome</keyword>
<dbReference type="InterPro" id="IPR018966">
    <property type="entry name" value="VTC_domain"/>
</dbReference>
<evidence type="ECO:0000313" key="2">
    <source>
        <dbReference type="EMBL" id="QNV40286.1"/>
    </source>
</evidence>
<protein>
    <submittedName>
        <fullName evidence="2">Polyphosphate polymerase domain-containing protein</fullName>
    </submittedName>
</protein>
<dbReference type="InterPro" id="IPR042267">
    <property type="entry name" value="VTC_sf"/>
</dbReference>
<evidence type="ECO:0000313" key="3">
    <source>
        <dbReference type="Proteomes" id="UP000516421"/>
    </source>
</evidence>
<dbReference type="CDD" id="cd07750">
    <property type="entry name" value="PolyPPase_VTC_like"/>
    <property type="match status" value="1"/>
</dbReference>